<dbReference type="EMBL" id="CP020370">
    <property type="protein sequence ID" value="AUB81676.1"/>
    <property type="molecule type" value="Genomic_DNA"/>
</dbReference>
<dbReference type="PANTHER" id="PTHR34219">
    <property type="entry name" value="IRON-REGULATED INNER MEMBRANE PROTEIN-RELATED"/>
    <property type="match status" value="1"/>
</dbReference>
<dbReference type="Pfam" id="PF03929">
    <property type="entry name" value="PepSY_TM"/>
    <property type="match status" value="1"/>
</dbReference>
<keyword evidence="4" id="KW-1185">Reference proteome</keyword>
<feature type="transmembrane region" description="Helical" evidence="2">
    <location>
        <begin position="168"/>
        <end position="189"/>
    </location>
</feature>
<dbReference type="AlphaFoldDB" id="A0A2K8U7W2"/>
<evidence type="ECO:0000256" key="1">
    <source>
        <dbReference type="SAM" id="MobiDB-lite"/>
    </source>
</evidence>
<dbReference type="PANTHER" id="PTHR34219:SF3">
    <property type="entry name" value="BLL7967 PROTEIN"/>
    <property type="match status" value="1"/>
</dbReference>
<feature type="transmembrane region" description="Helical" evidence="2">
    <location>
        <begin position="128"/>
        <end position="156"/>
    </location>
</feature>
<feature type="transmembrane region" description="Helical" evidence="2">
    <location>
        <begin position="278"/>
        <end position="299"/>
    </location>
</feature>
<evidence type="ECO:0000256" key="2">
    <source>
        <dbReference type="SAM" id="Phobius"/>
    </source>
</evidence>
<name>A0A2K8U7W2_9GAMM</name>
<accession>A0A2K8U7W2</accession>
<dbReference type="KEGG" id="tsy:THSYN_12365"/>
<feature type="transmembrane region" description="Helical" evidence="2">
    <location>
        <begin position="21"/>
        <end position="43"/>
    </location>
</feature>
<evidence type="ECO:0000313" key="4">
    <source>
        <dbReference type="Proteomes" id="UP000232638"/>
    </source>
</evidence>
<feature type="region of interest" description="Disordered" evidence="1">
    <location>
        <begin position="310"/>
        <end position="335"/>
    </location>
</feature>
<keyword evidence="2" id="KW-0812">Transmembrane</keyword>
<reference evidence="3 4" key="1">
    <citation type="submission" date="2017-03" db="EMBL/GenBank/DDBJ databases">
        <title>Complete genome sequence of Candidatus 'Thiodictyon syntrophicum' sp. nov. strain Cad16T, a photolithoautotroph purple sulfur bacterium isolated from an alpine meromictic lake.</title>
        <authorList>
            <person name="Luedin S.M."/>
            <person name="Pothier J.F."/>
            <person name="Danza F."/>
            <person name="Storelli N."/>
            <person name="Wittwer M."/>
            <person name="Tonolla M."/>
        </authorList>
    </citation>
    <scope>NUCLEOTIDE SEQUENCE [LARGE SCALE GENOMIC DNA]</scope>
    <source>
        <strain evidence="3 4">Cad16T</strain>
    </source>
</reference>
<dbReference type="Proteomes" id="UP000232638">
    <property type="component" value="Chromosome"/>
</dbReference>
<sequence length="335" mass="34881">MPRTSNMFLKQLKRPLLVAHRWLALILAPVFLLILLSGAILAFKPILGTDGAAQSTPRVSVGALAAALDAIDPAGRAAAVSLSADGRSIDLKSKDPAVAGTYDVATRTAAAGQGFDLFAFALNLHKNLLIGAGLLVEIATYAMVALLLAGLAFGLPRLRNTLGGWHRGLGWFAFPLLALLPVTGLLMTLHVGKPAVPALTAGEPISLAQAIKAVPLPADGQIVMARRFQAGSAMVKTASPAGELVHVVQSNGQVALTGSPGWVDAVHEGTWAGAWSGVLNLVSALLLMGLTVTGLYSWLRRRPWARRAGRVATAGRPQASPRKAAVDPRLTPVAQ</sequence>
<proteinExistence type="predicted"/>
<keyword evidence="2" id="KW-0472">Membrane</keyword>
<dbReference type="InterPro" id="IPR005625">
    <property type="entry name" value="PepSY-ass_TM"/>
</dbReference>
<keyword evidence="2" id="KW-1133">Transmembrane helix</keyword>
<gene>
    <name evidence="3" type="ORF">THSYN_12365</name>
</gene>
<protein>
    <submittedName>
        <fullName evidence="3">Uncharacterized protein</fullName>
    </submittedName>
</protein>
<evidence type="ECO:0000313" key="3">
    <source>
        <dbReference type="EMBL" id="AUB81676.1"/>
    </source>
</evidence>
<organism evidence="3 4">
    <name type="scientific">Candidatus Thiodictyon syntrophicum</name>
    <dbReference type="NCBI Taxonomy" id="1166950"/>
    <lineage>
        <taxon>Bacteria</taxon>
        <taxon>Pseudomonadati</taxon>
        <taxon>Pseudomonadota</taxon>
        <taxon>Gammaproteobacteria</taxon>
        <taxon>Chromatiales</taxon>
        <taxon>Chromatiaceae</taxon>
        <taxon>Thiodictyon</taxon>
    </lineage>
</organism>